<organism evidence="1 2">
    <name type="scientific">Peronosclerospora sorghi</name>
    <dbReference type="NCBI Taxonomy" id="230839"/>
    <lineage>
        <taxon>Eukaryota</taxon>
        <taxon>Sar</taxon>
        <taxon>Stramenopiles</taxon>
        <taxon>Oomycota</taxon>
        <taxon>Peronosporomycetes</taxon>
        <taxon>Peronosporales</taxon>
        <taxon>Peronosporaceae</taxon>
        <taxon>Peronosclerospora</taxon>
    </lineage>
</organism>
<proteinExistence type="predicted"/>
<reference evidence="1 2" key="1">
    <citation type="journal article" date="2022" name="bioRxiv">
        <title>The genome of the oomycete Peronosclerospora sorghi, a cosmopolitan pathogen of maize and sorghum, is inflated with dispersed pseudogenes.</title>
        <authorList>
            <person name="Fletcher K."/>
            <person name="Martin F."/>
            <person name="Isakeit T."/>
            <person name="Cavanaugh K."/>
            <person name="Magill C."/>
            <person name="Michelmore R."/>
        </authorList>
    </citation>
    <scope>NUCLEOTIDE SEQUENCE [LARGE SCALE GENOMIC DNA]</scope>
    <source>
        <strain evidence="1">P6</strain>
    </source>
</reference>
<keyword evidence="2" id="KW-1185">Reference proteome</keyword>
<protein>
    <submittedName>
        <fullName evidence="1">Uncharacterized protein</fullName>
    </submittedName>
</protein>
<evidence type="ECO:0000313" key="1">
    <source>
        <dbReference type="EMBL" id="KAI9906909.1"/>
    </source>
</evidence>
<gene>
    <name evidence="1" type="ORF">PsorP6_003979</name>
</gene>
<dbReference type="Proteomes" id="UP001163321">
    <property type="component" value="Chromosome 8"/>
</dbReference>
<name>A0ACC0VKC5_9STRA</name>
<accession>A0ACC0VKC5</accession>
<dbReference type="EMBL" id="CM047587">
    <property type="protein sequence ID" value="KAI9906909.1"/>
    <property type="molecule type" value="Genomic_DNA"/>
</dbReference>
<evidence type="ECO:0000313" key="2">
    <source>
        <dbReference type="Proteomes" id="UP001163321"/>
    </source>
</evidence>
<comment type="caution">
    <text evidence="1">The sequence shown here is derived from an EMBL/GenBank/DDBJ whole genome shotgun (WGS) entry which is preliminary data.</text>
</comment>
<sequence length="374" mass="41425">MTLDDIQCDYNCAISVEDYRLNVKKSSTKSSSKFPSTRPVRTPQVARAGTVCAVFSAFRKLDDQLRKRTETLMKGVNFPPLYRRRALFCADKRTEFNGTRARDLDKYINVLTINPQFVAFHVSAVTSQPLKSFVGFNSGFGANANYNQQDATLRPSSSILASSTVVQATASVMGDDDDDFRSVSMSESSGRAWNVSAAKGSVAESEVITPEIDIQRAQMKEQLVKMGLVGVGMPPNGSCLLHCIVYEMYPLQCLKYYPDAMTVVNVGAADGMAPRRVAAAQILRVKLMEYALKNVHELAGFLMQDEDDVRERYECFRDTPDEQATTAELYAVASMFNLELVLISNDENFQIDPVVPVEGLPSVREGLRRTVTLG</sequence>